<name>A0A4Y3TU95_9PROT</name>
<dbReference type="AlphaFoldDB" id="A0A4Y3TU95"/>
<proteinExistence type="predicted"/>
<dbReference type="EMBL" id="BJMV01000003">
    <property type="protein sequence ID" value="GEB85069.1"/>
    <property type="molecule type" value="Genomic_DNA"/>
</dbReference>
<dbReference type="Proteomes" id="UP000317730">
    <property type="component" value="Unassembled WGS sequence"/>
</dbReference>
<gene>
    <name evidence="1" type="ORF">APE01nite_08660</name>
</gene>
<dbReference type="OrthoDB" id="9792157at2"/>
<accession>A0A4Y3TU95</accession>
<protein>
    <submittedName>
        <fullName evidence="1">DNA-binding protein</fullName>
    </submittedName>
</protein>
<organism evidence="1 2">
    <name type="scientific">Acetobacter peroxydans</name>
    <dbReference type="NCBI Taxonomy" id="104098"/>
    <lineage>
        <taxon>Bacteria</taxon>
        <taxon>Pseudomonadati</taxon>
        <taxon>Pseudomonadota</taxon>
        <taxon>Alphaproteobacteria</taxon>
        <taxon>Acetobacterales</taxon>
        <taxon>Acetobacteraceae</taxon>
        <taxon>Acetobacter</taxon>
    </lineage>
</organism>
<evidence type="ECO:0000313" key="2">
    <source>
        <dbReference type="Proteomes" id="UP000317730"/>
    </source>
</evidence>
<reference evidence="1 2" key="1">
    <citation type="submission" date="2019-06" db="EMBL/GenBank/DDBJ databases">
        <title>Whole genome shotgun sequence of Acetobacter peroxydans NBRC 13755.</title>
        <authorList>
            <person name="Hosoyama A."/>
            <person name="Uohara A."/>
            <person name="Ohji S."/>
            <person name="Ichikawa N."/>
        </authorList>
    </citation>
    <scope>NUCLEOTIDE SEQUENCE [LARGE SCALE GENOMIC DNA]</scope>
    <source>
        <strain evidence="1 2">NBRC 13755</strain>
    </source>
</reference>
<comment type="caution">
    <text evidence="1">The sequence shown here is derived from an EMBL/GenBank/DDBJ whole genome shotgun (WGS) entry which is preliminary data.</text>
</comment>
<dbReference type="RefSeq" id="WP_141374995.1">
    <property type="nucleotide sequence ID" value="NZ_BAPL01000016.1"/>
</dbReference>
<dbReference type="GO" id="GO:0003677">
    <property type="term" value="F:DNA binding"/>
    <property type="evidence" value="ECO:0007669"/>
    <property type="project" value="UniProtKB-KW"/>
</dbReference>
<keyword evidence="2" id="KW-1185">Reference proteome</keyword>
<sequence>MIAAHDVWMALDTLARERGLTPSGLARAAGLDATAFNPSRRGDGDGRVRWLSLGSLLRALDVLDMPLSVFAAGLEKRPLPHQGLERALEPEVAEGGMWGLPLSHLGQEGLFDRHGLPIGSAWEEMDCPFSLPPPAYVVRIDTDLCEPVLREGASVVLLPGVPVRAQDRVLLVAPGEAPWVGIMSDHPPGMIRPFDAPEGAGRPVPEGEGYYLHRIVMTTA</sequence>
<evidence type="ECO:0000313" key="1">
    <source>
        <dbReference type="EMBL" id="GEB85069.1"/>
    </source>
</evidence>
<keyword evidence="1" id="KW-0238">DNA-binding</keyword>